<comment type="caution">
    <text evidence="2">The sequence shown here is derived from an EMBL/GenBank/DDBJ whole genome shotgun (WGS) entry which is preliminary data.</text>
</comment>
<sequence length="108" mass="12550">MGLVRQTMIFLAMFAFGATYGRNKEELILDEYCTGSKKALHRLAPGYVVKSDVIDLVVGMLSDENDSLTWFLSTIFSQIAFHPLEYDDRAIYYMRDRYMGKYENVRKV</sequence>
<evidence type="ECO:0000256" key="1">
    <source>
        <dbReference type="SAM" id="SignalP"/>
    </source>
</evidence>
<dbReference type="Proteomes" id="UP001341840">
    <property type="component" value="Unassembled WGS sequence"/>
</dbReference>
<feature type="signal peptide" evidence="1">
    <location>
        <begin position="1"/>
        <end position="21"/>
    </location>
</feature>
<evidence type="ECO:0000313" key="3">
    <source>
        <dbReference type="Proteomes" id="UP001341840"/>
    </source>
</evidence>
<accession>A0ABU6REW3</accession>
<protein>
    <submittedName>
        <fullName evidence="2">Uncharacterized protein</fullName>
    </submittedName>
</protein>
<dbReference type="EMBL" id="JASCZI010030432">
    <property type="protein sequence ID" value="MED6122567.1"/>
    <property type="molecule type" value="Genomic_DNA"/>
</dbReference>
<keyword evidence="1" id="KW-0732">Signal</keyword>
<feature type="chain" id="PRO_5045530193" evidence="1">
    <location>
        <begin position="22"/>
        <end position="108"/>
    </location>
</feature>
<reference evidence="2 3" key="1">
    <citation type="journal article" date="2023" name="Plants (Basel)">
        <title>Bridging the Gap: Combining Genomics and Transcriptomics Approaches to Understand Stylosanthes scabra, an Orphan Legume from the Brazilian Caatinga.</title>
        <authorList>
            <person name="Ferreira-Neto J.R.C."/>
            <person name="da Silva M.D."/>
            <person name="Binneck E."/>
            <person name="de Melo N.F."/>
            <person name="da Silva R.H."/>
            <person name="de Melo A.L.T.M."/>
            <person name="Pandolfi V."/>
            <person name="Bustamante F.O."/>
            <person name="Brasileiro-Vidal A.C."/>
            <person name="Benko-Iseppon A.M."/>
        </authorList>
    </citation>
    <scope>NUCLEOTIDE SEQUENCE [LARGE SCALE GENOMIC DNA]</scope>
    <source>
        <tissue evidence="2">Leaves</tissue>
    </source>
</reference>
<keyword evidence="3" id="KW-1185">Reference proteome</keyword>
<evidence type="ECO:0000313" key="2">
    <source>
        <dbReference type="EMBL" id="MED6122567.1"/>
    </source>
</evidence>
<name>A0ABU6REW3_9FABA</name>
<proteinExistence type="predicted"/>
<organism evidence="2 3">
    <name type="scientific">Stylosanthes scabra</name>
    <dbReference type="NCBI Taxonomy" id="79078"/>
    <lineage>
        <taxon>Eukaryota</taxon>
        <taxon>Viridiplantae</taxon>
        <taxon>Streptophyta</taxon>
        <taxon>Embryophyta</taxon>
        <taxon>Tracheophyta</taxon>
        <taxon>Spermatophyta</taxon>
        <taxon>Magnoliopsida</taxon>
        <taxon>eudicotyledons</taxon>
        <taxon>Gunneridae</taxon>
        <taxon>Pentapetalae</taxon>
        <taxon>rosids</taxon>
        <taxon>fabids</taxon>
        <taxon>Fabales</taxon>
        <taxon>Fabaceae</taxon>
        <taxon>Papilionoideae</taxon>
        <taxon>50 kb inversion clade</taxon>
        <taxon>dalbergioids sensu lato</taxon>
        <taxon>Dalbergieae</taxon>
        <taxon>Pterocarpus clade</taxon>
        <taxon>Stylosanthes</taxon>
    </lineage>
</organism>
<gene>
    <name evidence="2" type="ORF">PIB30_040949</name>
</gene>